<evidence type="ECO:0000313" key="2">
    <source>
        <dbReference type="EMBL" id="KAJ2008720.1"/>
    </source>
</evidence>
<accession>A0A9W8BKW6</accession>
<reference evidence="2" key="1">
    <citation type="submission" date="2022-07" db="EMBL/GenBank/DDBJ databases">
        <title>Phylogenomic reconstructions and comparative analyses of Kickxellomycotina fungi.</title>
        <authorList>
            <person name="Reynolds N.K."/>
            <person name="Stajich J.E."/>
            <person name="Barry K."/>
            <person name="Grigoriev I.V."/>
            <person name="Crous P."/>
            <person name="Smith M.E."/>
        </authorList>
    </citation>
    <scope>NUCLEOTIDE SEQUENCE</scope>
    <source>
        <strain evidence="2">IMI 214461</strain>
    </source>
</reference>
<evidence type="ECO:0000256" key="1">
    <source>
        <dbReference type="SAM" id="MobiDB-lite"/>
    </source>
</evidence>
<feature type="region of interest" description="Disordered" evidence="1">
    <location>
        <begin position="721"/>
        <end position="754"/>
    </location>
</feature>
<feature type="compositionally biased region" description="Pro residues" evidence="1">
    <location>
        <begin position="745"/>
        <end position="754"/>
    </location>
</feature>
<dbReference type="EMBL" id="JANBQF010000001">
    <property type="protein sequence ID" value="KAJ2008720.1"/>
    <property type="molecule type" value="Genomic_DNA"/>
</dbReference>
<protein>
    <submittedName>
        <fullName evidence="2">Uncharacterized protein</fullName>
    </submittedName>
</protein>
<comment type="caution">
    <text evidence="2">The sequence shown here is derived from an EMBL/GenBank/DDBJ whole genome shotgun (WGS) entry which is preliminary data.</text>
</comment>
<feature type="compositionally biased region" description="Polar residues" evidence="1">
    <location>
        <begin position="723"/>
        <end position="736"/>
    </location>
</feature>
<feature type="compositionally biased region" description="Pro residues" evidence="1">
    <location>
        <begin position="154"/>
        <end position="165"/>
    </location>
</feature>
<organism evidence="2 3">
    <name type="scientific">Coemansia thaxteri</name>
    <dbReference type="NCBI Taxonomy" id="2663907"/>
    <lineage>
        <taxon>Eukaryota</taxon>
        <taxon>Fungi</taxon>
        <taxon>Fungi incertae sedis</taxon>
        <taxon>Zoopagomycota</taxon>
        <taxon>Kickxellomycotina</taxon>
        <taxon>Kickxellomycetes</taxon>
        <taxon>Kickxellales</taxon>
        <taxon>Kickxellaceae</taxon>
        <taxon>Coemansia</taxon>
    </lineage>
</organism>
<feature type="region of interest" description="Disordered" evidence="1">
    <location>
        <begin position="83"/>
        <end position="187"/>
    </location>
</feature>
<feature type="compositionally biased region" description="Low complexity" evidence="1">
    <location>
        <begin position="129"/>
        <end position="139"/>
    </location>
</feature>
<feature type="region of interest" description="Disordered" evidence="1">
    <location>
        <begin position="636"/>
        <end position="665"/>
    </location>
</feature>
<dbReference type="AlphaFoldDB" id="A0A9W8BKW6"/>
<dbReference type="Proteomes" id="UP001150907">
    <property type="component" value="Unassembled WGS sequence"/>
</dbReference>
<keyword evidence="3" id="KW-1185">Reference proteome</keyword>
<proteinExistence type="predicted"/>
<feature type="region of interest" description="Disordered" evidence="1">
    <location>
        <begin position="793"/>
        <end position="837"/>
    </location>
</feature>
<name>A0A9W8BKW6_9FUNG</name>
<feature type="region of interest" description="Disordered" evidence="1">
    <location>
        <begin position="266"/>
        <end position="362"/>
    </location>
</feature>
<feature type="compositionally biased region" description="Polar residues" evidence="1">
    <location>
        <begin position="316"/>
        <end position="326"/>
    </location>
</feature>
<sequence>MYDYVRRQQQELQPGMFASKTFHWMEHGGSTRDQSWTKIYGKDMPTDPLAYSSSSLFTAPRAAPSALQRTAANLSPHRMLQTFRRQRQNSDAASRPPSGISSSFQPRRRGFTAPPGSQPPPFDISRNMPLPGSLGSNSSGRHDTPASHDVPAADPLPPVQEPPPIRASIIPHSSAGGGAPTSQCARDLTGNGAAAAAGAHMPFAGRRATAGRKRSDRDLSFSSCLFPSLDYAQPPQLHSSFSPPVSPHPRTICSKARSLMHRVRHLTPGSQSQSSDRVQHGNGLQGGGRLGPLRGTAPAQQHHHSPLGNNDGHHSVQGQRAGSPLNSRLRASVSRGYSRRSAPRRPPPPPEPGSARAHSRALPRSPLANPLILSDDAASEHVEIVVEPADPVLREVDSLSSDEEMVKCETCLRYKGADWVVHCNAGHALCFGCVQGHVQALLADKPSADVVFCFCEGCQSYITSKYLRRCLSPQRFKQIVDNCVKGYEARQLVKRSTSLYTMGKDLGEDHVGKFRSANMSQEGFDEPVIVADASSGLDPFDVANHASGGEGVAAEVNGLLQAVGGMAVSGIIPSNEQRLSASMPALQHSQSAAPLLSAPPPAALVSELTSIKPGSINSVVLAASVAADSTLTLSPESVGSRLRRVPKAQENVRQQSPGSNAAAEAPETLSDYFGQPALASTRQVEQQPPACPLYDYVSMDLDTYMHTPRPLQLPQFVPAASPMSWSGQRSSAHSSCQPAQQPTPAWTPPPVPPSMPAHFRASATWITPEQRYSGYTENILLSATLFETIRRKSSPVDGYESDRNSLDNSPIQPRPSVAPRAPMPRMAEERPAAGGDDCGVYIPTWRRSDEARPQHPMPLWAGAEFGSQSGVLCEAAELNFDLYETLHRRH</sequence>
<dbReference type="OrthoDB" id="5589821at2759"/>
<evidence type="ECO:0000313" key="3">
    <source>
        <dbReference type="Proteomes" id="UP001150907"/>
    </source>
</evidence>
<gene>
    <name evidence="2" type="ORF">H4R26_000039</name>
</gene>